<dbReference type="STRING" id="935700.jaqu_09280"/>
<dbReference type="Proteomes" id="UP000032232">
    <property type="component" value="Unassembled WGS sequence"/>
</dbReference>
<dbReference type="RefSeq" id="WP_043917776.1">
    <property type="nucleotide sequence ID" value="NZ_FZPF01000007.1"/>
</dbReference>
<organism evidence="1 2">
    <name type="scientific">Jannaschia aquimarina</name>
    <dbReference type="NCBI Taxonomy" id="935700"/>
    <lineage>
        <taxon>Bacteria</taxon>
        <taxon>Pseudomonadati</taxon>
        <taxon>Pseudomonadota</taxon>
        <taxon>Alphaproteobacteria</taxon>
        <taxon>Rhodobacterales</taxon>
        <taxon>Roseobacteraceae</taxon>
        <taxon>Jannaschia</taxon>
    </lineage>
</organism>
<dbReference type="PATRIC" id="fig|935700.4.peg.970"/>
<dbReference type="EMBL" id="JYFE01000020">
    <property type="protein sequence ID" value="KIT17197.1"/>
    <property type="molecule type" value="Genomic_DNA"/>
</dbReference>
<keyword evidence="2" id="KW-1185">Reference proteome</keyword>
<proteinExistence type="predicted"/>
<accession>A0A0D1CQZ2</accession>
<dbReference type="InterPro" id="IPR045616">
    <property type="entry name" value="DUF6446"/>
</dbReference>
<dbReference type="Pfam" id="PF20044">
    <property type="entry name" value="DUF6446"/>
    <property type="match status" value="1"/>
</dbReference>
<name>A0A0D1CQZ2_9RHOB</name>
<dbReference type="AlphaFoldDB" id="A0A0D1CQZ2"/>
<evidence type="ECO:0000313" key="1">
    <source>
        <dbReference type="EMBL" id="KIT17197.1"/>
    </source>
</evidence>
<protein>
    <recommendedName>
        <fullName evidence="3">Histidine kinase</fullName>
    </recommendedName>
</protein>
<evidence type="ECO:0000313" key="2">
    <source>
        <dbReference type="Proteomes" id="UP000032232"/>
    </source>
</evidence>
<evidence type="ECO:0008006" key="3">
    <source>
        <dbReference type="Google" id="ProtNLM"/>
    </source>
</evidence>
<gene>
    <name evidence="1" type="ORF">jaqu_09280</name>
</gene>
<comment type="caution">
    <text evidence="1">The sequence shown here is derived from an EMBL/GenBank/DDBJ whole genome shotgun (WGS) entry which is preliminary data.</text>
</comment>
<sequence>MGKVVVILLLATAILGGVGIWYTQTWAFWAPVEGPVTLTLAEGQDLMMLPASDVSAIRSASSPLGFRACFTHGLDTGALADTLPAERREGVAPTVAPGWFDCFDAAAIGALLEEGGARAYTAYPNVAYGVDRIVALAPDGRGWAWHELNDCGDRAYDGSPLGPACPDRETFTPLVEGSL</sequence>
<reference evidence="1 2" key="1">
    <citation type="submission" date="2015-02" db="EMBL/GenBank/DDBJ databases">
        <title>Genome Sequence of Jannaschia aquimarina DSM28248, a member of the Roseobacter clade.</title>
        <authorList>
            <person name="Voget S."/>
            <person name="Daniel R."/>
        </authorList>
    </citation>
    <scope>NUCLEOTIDE SEQUENCE [LARGE SCALE GENOMIC DNA]</scope>
    <source>
        <strain evidence="1 2">GSW-M26</strain>
    </source>
</reference>